<organism evidence="9 10">
    <name type="scientific">Methanocaldococcus vulcanius (strain ATCC 700851 / DSM 12094 / M7)</name>
    <name type="common">Methanococcus vulcanius</name>
    <dbReference type="NCBI Taxonomy" id="579137"/>
    <lineage>
        <taxon>Archaea</taxon>
        <taxon>Methanobacteriati</taxon>
        <taxon>Methanobacteriota</taxon>
        <taxon>Methanomada group</taxon>
        <taxon>Methanococci</taxon>
        <taxon>Methanococcales</taxon>
        <taxon>Methanocaldococcaceae</taxon>
        <taxon>Methanocaldococcus</taxon>
    </lineage>
</organism>
<dbReference type="AlphaFoldDB" id="C9RG27"/>
<dbReference type="EMBL" id="CP001787">
    <property type="protein sequence ID" value="ACX72529.1"/>
    <property type="molecule type" value="Genomic_DNA"/>
</dbReference>
<evidence type="ECO:0000313" key="10">
    <source>
        <dbReference type="Proteomes" id="UP000002063"/>
    </source>
</evidence>
<dbReference type="HOGENOM" id="CLU_017584_4_3_2"/>
<proteinExistence type="inferred from homology"/>
<evidence type="ECO:0000256" key="1">
    <source>
        <dbReference type="ARBA" id="ARBA00001933"/>
    </source>
</evidence>
<dbReference type="InterPro" id="IPR015424">
    <property type="entry name" value="PyrdxlP-dep_Trfase"/>
</dbReference>
<dbReference type="FunFam" id="3.40.640.10:FF:000033">
    <property type="entry name" value="Aspartate aminotransferase"/>
    <property type="match status" value="1"/>
</dbReference>
<dbReference type="Pfam" id="PF00155">
    <property type="entry name" value="Aminotran_1_2"/>
    <property type="match status" value="1"/>
</dbReference>
<comment type="similarity">
    <text evidence="2 7">Belongs to the class-I pyridoxal-phosphate-dependent aminotransferase family.</text>
</comment>
<evidence type="ECO:0000259" key="8">
    <source>
        <dbReference type="Pfam" id="PF00155"/>
    </source>
</evidence>
<dbReference type="PANTHER" id="PTHR46383:SF3">
    <property type="entry name" value="ASPARTATE AMINOTRANSFERASE-RELATED"/>
    <property type="match status" value="1"/>
</dbReference>
<comment type="cofactor">
    <cofactor evidence="1 7">
        <name>pyridoxal 5'-phosphate</name>
        <dbReference type="ChEBI" id="CHEBI:597326"/>
    </cofactor>
</comment>
<dbReference type="Gene3D" id="3.40.640.10">
    <property type="entry name" value="Type I PLP-dependent aspartate aminotransferase-like (Major domain)"/>
    <property type="match status" value="1"/>
</dbReference>
<dbReference type="OrthoDB" id="372018at2157"/>
<dbReference type="GO" id="GO:0006520">
    <property type="term" value="P:amino acid metabolic process"/>
    <property type="evidence" value="ECO:0007669"/>
    <property type="project" value="InterPro"/>
</dbReference>
<evidence type="ECO:0000256" key="2">
    <source>
        <dbReference type="ARBA" id="ARBA00007441"/>
    </source>
</evidence>
<keyword evidence="6" id="KW-0663">Pyridoxal phosphate</keyword>
<dbReference type="InterPro" id="IPR015421">
    <property type="entry name" value="PyrdxlP-dep_Trfase_major"/>
</dbReference>
<dbReference type="GO" id="GO:0030170">
    <property type="term" value="F:pyridoxal phosphate binding"/>
    <property type="evidence" value="ECO:0007669"/>
    <property type="project" value="InterPro"/>
</dbReference>
<evidence type="ECO:0000256" key="6">
    <source>
        <dbReference type="ARBA" id="ARBA00022898"/>
    </source>
</evidence>
<accession>C9RG27</accession>
<dbReference type="InterPro" id="IPR004839">
    <property type="entry name" value="Aminotransferase_I/II_large"/>
</dbReference>
<dbReference type="eggNOG" id="arCOG01130">
    <property type="taxonomic scope" value="Archaea"/>
</dbReference>
<dbReference type="GO" id="GO:0008483">
    <property type="term" value="F:transaminase activity"/>
    <property type="evidence" value="ECO:0007669"/>
    <property type="project" value="UniProtKB-KW"/>
</dbReference>
<dbReference type="SUPFAM" id="SSF53383">
    <property type="entry name" value="PLP-dependent transferases"/>
    <property type="match status" value="1"/>
</dbReference>
<dbReference type="STRING" id="579137.Metvu_0670"/>
<keyword evidence="4 7" id="KW-0032">Aminotransferase</keyword>
<reference evidence="9" key="1">
    <citation type="submission" date="2009-10" db="EMBL/GenBank/DDBJ databases">
        <title>Complete sequence of chromosome of Methanocaldococcus vulcanius M7.</title>
        <authorList>
            <consortium name="US DOE Joint Genome Institute"/>
            <person name="Lucas S."/>
            <person name="Copeland A."/>
            <person name="Lapidus A."/>
            <person name="Glavina del Rio T."/>
            <person name="Dalin E."/>
            <person name="Tice H."/>
            <person name="Bruce D."/>
            <person name="Goodwin L."/>
            <person name="Pitluck S."/>
            <person name="Lcollab F.I."/>
            <person name="Brettin T."/>
            <person name="Detter J.C."/>
            <person name="Han C."/>
            <person name="Tapia R."/>
            <person name="Kuske C.R."/>
            <person name="Schmutz J."/>
            <person name="Larimer F."/>
            <person name="Land M."/>
            <person name="Hauser L."/>
            <person name="Kyrpides N."/>
            <person name="Ovchinikova G."/>
            <person name="Sieprawska-Lupa M."/>
            <person name="Whitman W.B."/>
            <person name="Woyke T."/>
        </authorList>
    </citation>
    <scope>NUCLEOTIDE SEQUENCE [LARGE SCALE GENOMIC DNA]</scope>
    <source>
        <strain evidence="9">M7</strain>
    </source>
</reference>
<dbReference type="Gene3D" id="3.90.1150.10">
    <property type="entry name" value="Aspartate Aminotransferase, domain 1"/>
    <property type="match status" value="1"/>
</dbReference>
<dbReference type="RefSeq" id="WP_015732750.1">
    <property type="nucleotide sequence ID" value="NC_013407.1"/>
</dbReference>
<protein>
    <recommendedName>
        <fullName evidence="7">Aminotransferase</fullName>
        <ecNumber evidence="7">2.6.1.-</ecNumber>
    </recommendedName>
</protein>
<keyword evidence="10" id="KW-1185">Reference proteome</keyword>
<dbReference type="KEGG" id="mvu:Metvu_0670"/>
<dbReference type="GeneID" id="8513007"/>
<dbReference type="InterPro" id="IPR050596">
    <property type="entry name" value="AspAT/PAT-like"/>
</dbReference>
<sequence>MISNRCKNIKPSAIREIFNLATSDCINLGIGEPDFKTPKHIIEGAKKALEEGKTHYSPNNGIPELREEIANKIKKDYNLEIDKDNVIITCGASEALMLSIMTLIDRGDDVIIPDPSFVSYHSLSAFAEGKIKTTPLNENFDPDLEHIKNLITKKTKLIVINTPSNPTGKVYDKDTIKGLAEIAEDYNLIILSDEVYDKIIYEKKHYTPMQFTDRCIMINGFSKTYAMTGWRLGYLAVSENLNEELNLIDHMIKIHQYSFACATTFAQYGALSALKGDQKCVKEMVDEFKRRRDLIYKGLKDIFKVNKPEGAFYIFPDVSEFGDGTEIAKKLIENKVLCVPGIAFGENGKNYIRFSYATKYEDIEKALDIIKTTLGS</sequence>
<feature type="domain" description="Aminotransferase class I/classII large" evidence="8">
    <location>
        <begin position="24"/>
        <end position="370"/>
    </location>
</feature>
<comment type="subunit">
    <text evidence="3">Homodimer.</text>
</comment>
<gene>
    <name evidence="9" type="ordered locus">Metvu_0670</name>
</gene>
<keyword evidence="5 7" id="KW-0808">Transferase</keyword>
<name>C9RG27_METVM</name>
<dbReference type="EC" id="2.6.1.-" evidence="7"/>
<dbReference type="PANTHER" id="PTHR46383">
    <property type="entry name" value="ASPARTATE AMINOTRANSFERASE"/>
    <property type="match status" value="1"/>
</dbReference>
<dbReference type="InterPro" id="IPR004838">
    <property type="entry name" value="NHTrfase_class1_PyrdxlP-BS"/>
</dbReference>
<dbReference type="PROSITE" id="PS00105">
    <property type="entry name" value="AA_TRANSFER_CLASS_1"/>
    <property type="match status" value="1"/>
</dbReference>
<evidence type="ECO:0000256" key="7">
    <source>
        <dbReference type="RuleBase" id="RU000481"/>
    </source>
</evidence>
<evidence type="ECO:0000313" key="9">
    <source>
        <dbReference type="EMBL" id="ACX72529.1"/>
    </source>
</evidence>
<evidence type="ECO:0000256" key="3">
    <source>
        <dbReference type="ARBA" id="ARBA00011738"/>
    </source>
</evidence>
<evidence type="ECO:0000256" key="4">
    <source>
        <dbReference type="ARBA" id="ARBA00022576"/>
    </source>
</evidence>
<dbReference type="InterPro" id="IPR015422">
    <property type="entry name" value="PyrdxlP-dep_Trfase_small"/>
</dbReference>
<evidence type="ECO:0000256" key="5">
    <source>
        <dbReference type="ARBA" id="ARBA00022679"/>
    </source>
</evidence>
<dbReference type="Proteomes" id="UP000002063">
    <property type="component" value="Chromosome"/>
</dbReference>
<dbReference type="CDD" id="cd00609">
    <property type="entry name" value="AAT_like"/>
    <property type="match status" value="1"/>
</dbReference>